<keyword evidence="3" id="KW-1185">Reference proteome</keyword>
<protein>
    <submittedName>
        <fullName evidence="2">Copper resistance protein B</fullName>
    </submittedName>
</protein>
<evidence type="ECO:0000313" key="3">
    <source>
        <dbReference type="Proteomes" id="UP000563524"/>
    </source>
</evidence>
<dbReference type="GO" id="GO:0005507">
    <property type="term" value="F:copper ion binding"/>
    <property type="evidence" value="ECO:0007669"/>
    <property type="project" value="InterPro"/>
</dbReference>
<dbReference type="EMBL" id="JACHOB010000007">
    <property type="protein sequence ID" value="MBB4660238.1"/>
    <property type="molecule type" value="Genomic_DNA"/>
</dbReference>
<organism evidence="2 3">
    <name type="scientific">Parvularcula dongshanensis</name>
    <dbReference type="NCBI Taxonomy" id="1173995"/>
    <lineage>
        <taxon>Bacteria</taxon>
        <taxon>Pseudomonadati</taxon>
        <taxon>Pseudomonadota</taxon>
        <taxon>Alphaproteobacteria</taxon>
        <taxon>Parvularculales</taxon>
        <taxon>Parvularculaceae</taxon>
        <taxon>Parvularcula</taxon>
    </lineage>
</organism>
<dbReference type="GO" id="GO:0006878">
    <property type="term" value="P:intracellular copper ion homeostasis"/>
    <property type="evidence" value="ECO:0007669"/>
    <property type="project" value="InterPro"/>
</dbReference>
<feature type="chain" id="PRO_5032521332" evidence="1">
    <location>
        <begin position="24"/>
        <end position="266"/>
    </location>
</feature>
<dbReference type="InterPro" id="IPR007939">
    <property type="entry name" value="Cu-R_B_prcur"/>
</dbReference>
<dbReference type="Pfam" id="PF05275">
    <property type="entry name" value="CopB"/>
    <property type="match status" value="1"/>
</dbReference>
<dbReference type="Proteomes" id="UP000563524">
    <property type="component" value="Unassembled WGS sequence"/>
</dbReference>
<dbReference type="GO" id="GO:0009279">
    <property type="term" value="C:cell outer membrane"/>
    <property type="evidence" value="ECO:0007669"/>
    <property type="project" value="InterPro"/>
</dbReference>
<dbReference type="RefSeq" id="WP_183819613.1">
    <property type="nucleotide sequence ID" value="NZ_JACHOB010000007.1"/>
</dbReference>
<comment type="caution">
    <text evidence="2">The sequence shown here is derived from an EMBL/GenBank/DDBJ whole genome shotgun (WGS) entry which is preliminary data.</text>
</comment>
<evidence type="ECO:0000256" key="1">
    <source>
        <dbReference type="SAM" id="SignalP"/>
    </source>
</evidence>
<dbReference type="AlphaFoldDB" id="A0A840I805"/>
<keyword evidence="1" id="KW-0732">Signal</keyword>
<reference evidence="2 3" key="1">
    <citation type="submission" date="2020-08" db="EMBL/GenBank/DDBJ databases">
        <title>Genomic Encyclopedia of Type Strains, Phase IV (KMG-IV): sequencing the most valuable type-strain genomes for metagenomic binning, comparative biology and taxonomic classification.</title>
        <authorList>
            <person name="Goeker M."/>
        </authorList>
    </citation>
    <scope>NUCLEOTIDE SEQUENCE [LARGE SCALE GENOMIC DNA]</scope>
    <source>
        <strain evidence="2 3">DSM 102850</strain>
    </source>
</reference>
<evidence type="ECO:0000313" key="2">
    <source>
        <dbReference type="EMBL" id="MBB4660238.1"/>
    </source>
</evidence>
<gene>
    <name evidence="2" type="ORF">GGQ59_002788</name>
</gene>
<accession>A0A840I805</accession>
<feature type="signal peptide" evidence="1">
    <location>
        <begin position="1"/>
        <end position="23"/>
    </location>
</feature>
<proteinExistence type="predicted"/>
<name>A0A840I805_9PROT</name>
<sequence length="266" mass="29391">MKRPLAFTTALISFGSAVMPAHAQEAPENPPWNAADDVYGPAVMARARDRVLEENGETPYGLLMTDRLEWQDTGEDGVGLWDVQGYYGGDINKAWVKSEGEYDFGENAFEEAEVQLLYSRAITAYFDLQAGIRQDFEPSGETYAVVGLQGLAPYWFEVDGALFLSENGDLTARFEAEYEVLLTQRLILQPRLEVEAAAQDVGYQDLGAGFTGISVGTRLRYEIRREFAPYVGVAWSSALGETSQIAQDSGGDPNDARLVLGIRSWY</sequence>